<keyword evidence="2" id="KW-1133">Transmembrane helix</keyword>
<gene>
    <name evidence="3" type="ORF">BGZ96_010784</name>
</gene>
<keyword evidence="2" id="KW-0812">Transmembrane</keyword>
<evidence type="ECO:0000313" key="4">
    <source>
        <dbReference type="Proteomes" id="UP001194696"/>
    </source>
</evidence>
<keyword evidence="4" id="KW-1185">Reference proteome</keyword>
<feature type="transmembrane region" description="Helical" evidence="2">
    <location>
        <begin position="50"/>
        <end position="72"/>
    </location>
</feature>
<feature type="region of interest" description="Disordered" evidence="1">
    <location>
        <begin position="81"/>
        <end position="101"/>
    </location>
</feature>
<evidence type="ECO:0000256" key="1">
    <source>
        <dbReference type="SAM" id="MobiDB-lite"/>
    </source>
</evidence>
<reference evidence="3 4" key="1">
    <citation type="journal article" date="2020" name="Fungal Divers.">
        <title>Resolving the Mortierellaceae phylogeny through synthesis of multi-gene phylogenetics and phylogenomics.</title>
        <authorList>
            <person name="Vandepol N."/>
            <person name="Liber J."/>
            <person name="Desiro A."/>
            <person name="Na H."/>
            <person name="Kennedy M."/>
            <person name="Barry K."/>
            <person name="Grigoriev I.V."/>
            <person name="Miller A.N."/>
            <person name="O'Donnell K."/>
            <person name="Stajich J.E."/>
            <person name="Bonito G."/>
        </authorList>
    </citation>
    <scope>NUCLEOTIDE SEQUENCE [LARGE SCALE GENOMIC DNA]</scope>
    <source>
        <strain evidence="3 4">AD045</strain>
    </source>
</reference>
<keyword evidence="2" id="KW-0472">Membrane</keyword>
<protein>
    <submittedName>
        <fullName evidence="3">Uncharacterized protein</fullName>
    </submittedName>
</protein>
<sequence>MSIALLTTSAVMALFSFVICGEIGIGLNKACGALLPGQKLAQCRTNKNFAALYAAQVCAGLMGGFWLMALVVEWFQFKKRPSVLSTSSDPVSQTTVLPRHR</sequence>
<dbReference type="Proteomes" id="UP001194696">
    <property type="component" value="Unassembled WGS sequence"/>
</dbReference>
<evidence type="ECO:0000256" key="2">
    <source>
        <dbReference type="SAM" id="Phobius"/>
    </source>
</evidence>
<organism evidence="3 4">
    <name type="scientific">Linnemannia gamsii</name>
    <dbReference type="NCBI Taxonomy" id="64522"/>
    <lineage>
        <taxon>Eukaryota</taxon>
        <taxon>Fungi</taxon>
        <taxon>Fungi incertae sedis</taxon>
        <taxon>Mucoromycota</taxon>
        <taxon>Mortierellomycotina</taxon>
        <taxon>Mortierellomycetes</taxon>
        <taxon>Mortierellales</taxon>
        <taxon>Mortierellaceae</taxon>
        <taxon>Linnemannia</taxon>
    </lineage>
</organism>
<evidence type="ECO:0000313" key="3">
    <source>
        <dbReference type="EMBL" id="KAG0295875.1"/>
    </source>
</evidence>
<feature type="compositionally biased region" description="Polar residues" evidence="1">
    <location>
        <begin position="83"/>
        <end position="101"/>
    </location>
</feature>
<accession>A0ABQ7KBQ1</accession>
<proteinExistence type="predicted"/>
<comment type="caution">
    <text evidence="3">The sequence shown here is derived from an EMBL/GenBank/DDBJ whole genome shotgun (WGS) entry which is preliminary data.</text>
</comment>
<dbReference type="EMBL" id="JAAAIM010000072">
    <property type="protein sequence ID" value="KAG0295875.1"/>
    <property type="molecule type" value="Genomic_DNA"/>
</dbReference>
<name>A0ABQ7KBQ1_9FUNG</name>